<dbReference type="EMBL" id="QQNB01000002">
    <property type="protein sequence ID" value="RDE05319.1"/>
    <property type="molecule type" value="Genomic_DNA"/>
</dbReference>
<keyword evidence="2" id="KW-0328">Glycosyltransferase</keyword>
<evidence type="ECO:0000256" key="3">
    <source>
        <dbReference type="ARBA" id="ARBA00022679"/>
    </source>
</evidence>
<protein>
    <submittedName>
        <fullName evidence="4">Glycosyltransferase family 2 protein</fullName>
    </submittedName>
</protein>
<name>A0A369VTY5_9SPHN</name>
<evidence type="ECO:0000256" key="1">
    <source>
        <dbReference type="ARBA" id="ARBA00006739"/>
    </source>
</evidence>
<dbReference type="Proteomes" id="UP000253918">
    <property type="component" value="Unassembled WGS sequence"/>
</dbReference>
<evidence type="ECO:0000256" key="2">
    <source>
        <dbReference type="ARBA" id="ARBA00022676"/>
    </source>
</evidence>
<comment type="caution">
    <text evidence="4">The sequence shown here is derived from an EMBL/GenBank/DDBJ whole genome shotgun (WGS) entry which is preliminary data.</text>
</comment>
<keyword evidence="5" id="KW-1185">Reference proteome</keyword>
<evidence type="ECO:0000313" key="5">
    <source>
        <dbReference type="Proteomes" id="UP000253918"/>
    </source>
</evidence>
<accession>A0A369VTY5</accession>
<dbReference type="PANTHER" id="PTHR43179:SF12">
    <property type="entry name" value="GALACTOFURANOSYLTRANSFERASE GLFT2"/>
    <property type="match status" value="1"/>
</dbReference>
<dbReference type="SUPFAM" id="SSF53448">
    <property type="entry name" value="Nucleotide-diphospho-sugar transferases"/>
    <property type="match status" value="1"/>
</dbReference>
<dbReference type="PANTHER" id="PTHR43179">
    <property type="entry name" value="RHAMNOSYLTRANSFERASE WBBL"/>
    <property type="match status" value="1"/>
</dbReference>
<dbReference type="RefSeq" id="WP_114687390.1">
    <property type="nucleotide sequence ID" value="NZ_QQNB01000002.1"/>
</dbReference>
<sequence>MPRLYVIIATVGRADLTRRTVALLHDQTRPPDGVVVVGAAPADIEGVADAAGRVEAIIGDRGLPRQRNRGLDAVNGRADLVVFFDDDFVPAPDYLEQVEALFTEFPDVSGITGNLIADGINAGGFSLEQARELVANGAAAMDAAVKPRSALYGCNMAIRLSAAQGLRFDEKLPLYGWLEDIDFTVLLGRRGRLISSGRVTGVHMGVKGGRTSGRKLGYSQVANVVYLYRKGSMQPGLGRKLLLNNVVSNLVKSLRPEPDIDRRGRLYGNALAIADVLRGRVDPRRIERL</sequence>
<dbReference type="InterPro" id="IPR029044">
    <property type="entry name" value="Nucleotide-diphossugar_trans"/>
</dbReference>
<dbReference type="Pfam" id="PF13641">
    <property type="entry name" value="Glyco_tranf_2_3"/>
    <property type="match status" value="1"/>
</dbReference>
<keyword evidence="3 4" id="KW-0808">Transferase</keyword>
<dbReference type="Gene3D" id="3.90.550.10">
    <property type="entry name" value="Spore Coat Polysaccharide Biosynthesis Protein SpsA, Chain A"/>
    <property type="match status" value="1"/>
</dbReference>
<dbReference type="AlphaFoldDB" id="A0A369VTY5"/>
<proteinExistence type="inferred from homology"/>
<comment type="similarity">
    <text evidence="1">Belongs to the glycosyltransferase 2 family.</text>
</comment>
<organism evidence="4 5">
    <name type="scientific">Sphingomonas aracearum</name>
    <dbReference type="NCBI Taxonomy" id="2283317"/>
    <lineage>
        <taxon>Bacteria</taxon>
        <taxon>Pseudomonadati</taxon>
        <taxon>Pseudomonadota</taxon>
        <taxon>Alphaproteobacteria</taxon>
        <taxon>Sphingomonadales</taxon>
        <taxon>Sphingomonadaceae</taxon>
        <taxon>Sphingomonas</taxon>
    </lineage>
</organism>
<evidence type="ECO:0000313" key="4">
    <source>
        <dbReference type="EMBL" id="RDE05319.1"/>
    </source>
</evidence>
<gene>
    <name evidence="4" type="ORF">DVW87_08610</name>
</gene>
<dbReference type="OrthoDB" id="8404680at2"/>
<dbReference type="GO" id="GO:0016757">
    <property type="term" value="F:glycosyltransferase activity"/>
    <property type="evidence" value="ECO:0007669"/>
    <property type="project" value="UniProtKB-KW"/>
</dbReference>
<dbReference type="CDD" id="cd00761">
    <property type="entry name" value="Glyco_tranf_GTA_type"/>
    <property type="match status" value="1"/>
</dbReference>
<reference evidence="4 5" key="1">
    <citation type="submission" date="2018-07" db="EMBL/GenBank/DDBJ databases">
        <title>a novel species of Sphingomonas isolated from the rhizosphere soil of Araceae plant.</title>
        <authorList>
            <person name="Zhiyong W."/>
            <person name="Qinglan Z."/>
            <person name="Zhiwei F."/>
            <person name="Ding X."/>
            <person name="Gejiao W."/>
            <person name="Shixue Z."/>
        </authorList>
    </citation>
    <scope>NUCLEOTIDE SEQUENCE [LARGE SCALE GENOMIC DNA]</scope>
    <source>
        <strain evidence="4 5">WZY 27</strain>
    </source>
</reference>